<proteinExistence type="predicted"/>
<dbReference type="RefSeq" id="WP_214375521.1">
    <property type="nucleotide sequence ID" value="NZ_JAFEJU010000001.1"/>
</dbReference>
<evidence type="ECO:0000313" key="3">
    <source>
        <dbReference type="Proteomes" id="UP000711736"/>
    </source>
</evidence>
<evidence type="ECO:0000256" key="1">
    <source>
        <dbReference type="SAM" id="MobiDB-lite"/>
    </source>
</evidence>
<accession>A0ABS5UTF3</accession>
<gene>
    <name evidence="2" type="ORF">JS530_01940</name>
</gene>
<dbReference type="EMBL" id="JAFEJU010000001">
    <property type="protein sequence ID" value="MBT1174282.1"/>
    <property type="molecule type" value="Genomic_DNA"/>
</dbReference>
<reference evidence="2 3" key="1">
    <citation type="journal article" date="2021" name="Environ. Microbiol.">
        <title>Genetic insights into the dark matter of the mammalian gut microbiota through targeted genome reconstruction.</title>
        <authorList>
            <person name="Lugli G.A."/>
            <person name="Alessandri G."/>
            <person name="Milani C."/>
            <person name="Viappiani A."/>
            <person name="Fontana F."/>
            <person name="Tarracchini C."/>
            <person name="Mancabelli L."/>
            <person name="Argentini C."/>
            <person name="Ruiz L."/>
            <person name="Margolles A."/>
            <person name="van Sinderen D."/>
            <person name="Turroni F."/>
            <person name="Ventura M."/>
        </authorList>
    </citation>
    <scope>NUCLEOTIDE SEQUENCE [LARGE SCALE GENOMIC DNA]</scope>
    <source>
        <strain evidence="2 3">LC6</strain>
    </source>
</reference>
<comment type="caution">
    <text evidence="2">The sequence shown here is derived from an EMBL/GenBank/DDBJ whole genome shotgun (WGS) entry which is preliminary data.</text>
</comment>
<evidence type="ECO:0000313" key="2">
    <source>
        <dbReference type="EMBL" id="MBT1174282.1"/>
    </source>
</evidence>
<dbReference type="Proteomes" id="UP000711736">
    <property type="component" value="Unassembled WGS sequence"/>
</dbReference>
<sequence>MITTAQGVAKEQRMPMPQVSNRPDDSSAEKAQASFLDHYFYPFLERYGYKWSRETRRSQQIKGIDGTLTLAGTTRTVDEKGAFHYINAELDTFSFEILSKQKEKDIGWFVDDSHVTDYYFVTWPYAKCEFRIQGKRGRVHQCANQMNPRLLTEKSFTVIEGMLISKISIFKMLEHYGWNRQKLIDEANLLRAERRYGYSRSGCDDFGFFYSASNNNQTKNYHGKRYAEEPINLLIKKSKLAELARGIYLICPEGVGVIKDNRIIPTVNHQENVNVR</sequence>
<protein>
    <submittedName>
        <fullName evidence="2">Uncharacterized protein</fullName>
    </submittedName>
</protein>
<organism evidence="2 3">
    <name type="scientific">Bifidobacterium colobi</name>
    <dbReference type="NCBI Taxonomy" id="2809026"/>
    <lineage>
        <taxon>Bacteria</taxon>
        <taxon>Bacillati</taxon>
        <taxon>Actinomycetota</taxon>
        <taxon>Actinomycetes</taxon>
        <taxon>Bifidobacteriales</taxon>
        <taxon>Bifidobacteriaceae</taxon>
        <taxon>Bifidobacterium</taxon>
    </lineage>
</organism>
<keyword evidence="3" id="KW-1185">Reference proteome</keyword>
<feature type="region of interest" description="Disordered" evidence="1">
    <location>
        <begin position="1"/>
        <end position="27"/>
    </location>
</feature>
<name>A0ABS5UTF3_9BIFI</name>